<evidence type="ECO:0000313" key="3">
    <source>
        <dbReference type="Proteomes" id="UP000011613"/>
    </source>
</evidence>
<proteinExistence type="predicted"/>
<feature type="region of interest" description="Disordered" evidence="1">
    <location>
        <begin position="18"/>
        <end position="45"/>
    </location>
</feature>
<name>L9Y061_NATGS</name>
<organism evidence="2 3">
    <name type="scientific">Natronobacterium gregoryi (strain ATCC 43098 / DSM 3393 / CCM 3738 / CIP 104747 / IAM 13177 / JCM 8860 / NBRC 102187 / NCIMB 2189 / SP2)</name>
    <dbReference type="NCBI Taxonomy" id="797304"/>
    <lineage>
        <taxon>Archaea</taxon>
        <taxon>Methanobacteriati</taxon>
        <taxon>Methanobacteriota</taxon>
        <taxon>Stenosarchaea group</taxon>
        <taxon>Halobacteria</taxon>
        <taxon>Halobacteriales</taxon>
        <taxon>Natrialbaceae</taxon>
        <taxon>Natronobacterium</taxon>
    </lineage>
</organism>
<dbReference type="Proteomes" id="UP000011613">
    <property type="component" value="Unassembled WGS sequence"/>
</dbReference>
<feature type="compositionally biased region" description="Polar residues" evidence="1">
    <location>
        <begin position="36"/>
        <end position="45"/>
    </location>
</feature>
<accession>L9Y061</accession>
<dbReference type="EMBL" id="AOIC01000091">
    <property type="protein sequence ID" value="ELY66258.1"/>
    <property type="molecule type" value="Genomic_DNA"/>
</dbReference>
<evidence type="ECO:0000256" key="1">
    <source>
        <dbReference type="SAM" id="MobiDB-lite"/>
    </source>
</evidence>
<comment type="caution">
    <text evidence="2">The sequence shown here is derived from an EMBL/GenBank/DDBJ whole genome shotgun (WGS) entry which is preliminary data.</text>
</comment>
<dbReference type="AlphaFoldDB" id="L9Y061"/>
<protein>
    <submittedName>
        <fullName evidence="2">Putative replication protein</fullName>
    </submittedName>
</protein>
<sequence length="45" mass="5036">MATEAREPDSEWSLVGIEKDDEFIPADPENGGVDRFTTSWDPPID</sequence>
<reference evidence="2 3" key="1">
    <citation type="journal article" date="2014" name="PLoS Genet.">
        <title>Phylogenetically driven sequencing of extremely halophilic archaea reveals strategies for static and dynamic osmo-response.</title>
        <authorList>
            <person name="Becker E.A."/>
            <person name="Seitzer P.M."/>
            <person name="Tritt A."/>
            <person name="Larsen D."/>
            <person name="Krusor M."/>
            <person name="Yao A.I."/>
            <person name="Wu D."/>
            <person name="Madern D."/>
            <person name="Eisen J.A."/>
            <person name="Darling A.E."/>
            <person name="Facciotti M.T."/>
        </authorList>
    </citation>
    <scope>NUCLEOTIDE SEQUENCE [LARGE SCALE GENOMIC DNA]</scope>
    <source>
        <strain evidence="2 3">SP2</strain>
    </source>
</reference>
<evidence type="ECO:0000313" key="2">
    <source>
        <dbReference type="EMBL" id="ELY66258.1"/>
    </source>
</evidence>
<gene>
    <name evidence="2" type="ORF">C490_13149</name>
</gene>